<feature type="domain" description="LysM" evidence="6">
    <location>
        <begin position="396"/>
        <end position="439"/>
    </location>
</feature>
<dbReference type="EC" id="3.5.1.28" evidence="3"/>
<dbReference type="PROSITE" id="PS51782">
    <property type="entry name" value="LYSM"/>
    <property type="match status" value="1"/>
</dbReference>
<dbReference type="AlphaFoldDB" id="A0A545T727"/>
<comment type="similarity">
    <text evidence="2">Belongs to the N-acetylmuramoyl-L-alanine amidase 3 family.</text>
</comment>
<evidence type="ECO:0000256" key="3">
    <source>
        <dbReference type="ARBA" id="ARBA00011901"/>
    </source>
</evidence>
<dbReference type="GO" id="GO:0009253">
    <property type="term" value="P:peptidoglycan catabolic process"/>
    <property type="evidence" value="ECO:0007669"/>
    <property type="project" value="InterPro"/>
</dbReference>
<accession>A0A545T727</accession>
<evidence type="ECO:0000313" key="7">
    <source>
        <dbReference type="EMBL" id="TQV73029.1"/>
    </source>
</evidence>
<dbReference type="CDD" id="cd00118">
    <property type="entry name" value="LysM"/>
    <property type="match status" value="1"/>
</dbReference>
<dbReference type="Gene3D" id="2.60.40.3500">
    <property type="match status" value="1"/>
</dbReference>
<reference evidence="7 8" key="1">
    <citation type="submission" date="2019-06" db="EMBL/GenBank/DDBJ databases">
        <title>Draft genome of Aliikangiella marina GYP-15.</title>
        <authorList>
            <person name="Wang G."/>
        </authorList>
    </citation>
    <scope>NUCLEOTIDE SEQUENCE [LARGE SCALE GENOMIC DNA]</scope>
    <source>
        <strain evidence="7 8">GYP-15</strain>
    </source>
</reference>
<comment type="catalytic activity">
    <reaction evidence="1">
        <text>Hydrolyzes the link between N-acetylmuramoyl residues and L-amino acid residues in certain cell-wall glycopeptides.</text>
        <dbReference type="EC" id="3.5.1.28"/>
    </reaction>
</comment>
<dbReference type="InterPro" id="IPR050695">
    <property type="entry name" value="N-acetylmuramoyl_amidase_3"/>
</dbReference>
<keyword evidence="4" id="KW-0378">Hydrolase</keyword>
<dbReference type="EMBL" id="VIKR01000004">
    <property type="protein sequence ID" value="TQV73029.1"/>
    <property type="molecule type" value="Genomic_DNA"/>
</dbReference>
<dbReference type="PANTHER" id="PTHR30404">
    <property type="entry name" value="N-ACETYLMURAMOYL-L-ALANINE AMIDASE"/>
    <property type="match status" value="1"/>
</dbReference>
<sequence length="442" mass="49373">MGVDLLTKLAKFCLYIVLVVHFTSPVLAGEVKGVRLWQDPEKTRVVIDLTNAPKYQTKTLQNPYRLFVDIEKADLNLDLTKVNLPGDLVKKVRAGKQKDGDLRLVLDLKNDVTWKHFTLEPHQNYGHRLVIDLRDKNSKKTVVKTAKSAIKNENRDIIIAIDAGHGGEDPGAVGKRGTLEKNVNLEVAKRLARLIDKEPGFKAFLTRTSDYYVGLEKRTKLARKNKADLFISLHADGFTDPRVKGASVWTLSRRGANTEMGKWLEQREKSSDLLGGVESLQNKDPLVAQVLLDLSMHYSVGESLKAAEKVRGELSKKMDKMHGKGIRKAAFIVLRMPDIPAMLVEMAFISNPTEEKRLRTSAEQNKIAKAVFTGVKRYFRNNPPEGTRIAALSKSRSYKVKSGDTLSEIAQNFGVSTKRLKSHNKLKSNSLRIGQTLSIPGA</sequence>
<dbReference type="PANTHER" id="PTHR30404:SF6">
    <property type="entry name" value="N-ACETYLMURAMOYL-L-ALANINE AMIDASE AMIB"/>
    <property type="match status" value="1"/>
</dbReference>
<evidence type="ECO:0000313" key="8">
    <source>
        <dbReference type="Proteomes" id="UP000317839"/>
    </source>
</evidence>
<evidence type="ECO:0000256" key="1">
    <source>
        <dbReference type="ARBA" id="ARBA00001561"/>
    </source>
</evidence>
<proteinExistence type="inferred from homology"/>
<dbReference type="InterPro" id="IPR002508">
    <property type="entry name" value="MurNAc-LAA_cat"/>
</dbReference>
<comment type="caution">
    <text evidence="7">The sequence shown here is derived from an EMBL/GenBank/DDBJ whole genome shotgun (WGS) entry which is preliminary data.</text>
</comment>
<dbReference type="GO" id="GO:0071555">
    <property type="term" value="P:cell wall organization"/>
    <property type="evidence" value="ECO:0007669"/>
    <property type="project" value="UniProtKB-KW"/>
</dbReference>
<dbReference type="SUPFAM" id="SSF53187">
    <property type="entry name" value="Zn-dependent exopeptidases"/>
    <property type="match status" value="1"/>
</dbReference>
<keyword evidence="5" id="KW-0961">Cell wall biogenesis/degradation</keyword>
<keyword evidence="8" id="KW-1185">Reference proteome</keyword>
<evidence type="ECO:0000256" key="5">
    <source>
        <dbReference type="ARBA" id="ARBA00023316"/>
    </source>
</evidence>
<protein>
    <recommendedName>
        <fullName evidence="3">N-acetylmuramoyl-L-alanine amidase</fullName>
        <ecNumber evidence="3">3.5.1.28</ecNumber>
    </recommendedName>
</protein>
<dbReference type="Pfam" id="PF11741">
    <property type="entry name" value="AMIN"/>
    <property type="match status" value="1"/>
</dbReference>
<evidence type="ECO:0000259" key="6">
    <source>
        <dbReference type="PROSITE" id="PS51782"/>
    </source>
</evidence>
<organism evidence="7 8">
    <name type="scientific">Aliikangiella marina</name>
    <dbReference type="NCBI Taxonomy" id="1712262"/>
    <lineage>
        <taxon>Bacteria</taxon>
        <taxon>Pseudomonadati</taxon>
        <taxon>Pseudomonadota</taxon>
        <taxon>Gammaproteobacteria</taxon>
        <taxon>Oceanospirillales</taxon>
        <taxon>Pleioneaceae</taxon>
        <taxon>Aliikangiella</taxon>
    </lineage>
</organism>
<evidence type="ECO:0000256" key="2">
    <source>
        <dbReference type="ARBA" id="ARBA00010860"/>
    </source>
</evidence>
<dbReference type="Pfam" id="PF01476">
    <property type="entry name" value="LysM"/>
    <property type="match status" value="1"/>
</dbReference>
<dbReference type="Pfam" id="PF01520">
    <property type="entry name" value="Amidase_3"/>
    <property type="match status" value="1"/>
</dbReference>
<dbReference type="Gene3D" id="3.10.350.10">
    <property type="entry name" value="LysM domain"/>
    <property type="match status" value="1"/>
</dbReference>
<name>A0A545T727_9GAMM</name>
<dbReference type="InterPro" id="IPR021731">
    <property type="entry name" value="AMIN_dom"/>
</dbReference>
<dbReference type="SMART" id="SM00257">
    <property type="entry name" value="LysM"/>
    <property type="match status" value="1"/>
</dbReference>
<dbReference type="GO" id="GO:0008745">
    <property type="term" value="F:N-acetylmuramoyl-L-alanine amidase activity"/>
    <property type="evidence" value="ECO:0007669"/>
    <property type="project" value="UniProtKB-EC"/>
</dbReference>
<dbReference type="CDD" id="cd02696">
    <property type="entry name" value="MurNAc-LAA"/>
    <property type="match status" value="1"/>
</dbReference>
<dbReference type="InterPro" id="IPR018392">
    <property type="entry name" value="LysM"/>
</dbReference>
<dbReference type="Gene3D" id="3.40.630.40">
    <property type="entry name" value="Zn-dependent exopeptidases"/>
    <property type="match status" value="1"/>
</dbReference>
<dbReference type="SUPFAM" id="SSF54106">
    <property type="entry name" value="LysM domain"/>
    <property type="match status" value="1"/>
</dbReference>
<dbReference type="InterPro" id="IPR036779">
    <property type="entry name" value="LysM_dom_sf"/>
</dbReference>
<dbReference type="GO" id="GO:0030288">
    <property type="term" value="C:outer membrane-bounded periplasmic space"/>
    <property type="evidence" value="ECO:0007669"/>
    <property type="project" value="TreeGrafter"/>
</dbReference>
<dbReference type="SMART" id="SM00646">
    <property type="entry name" value="Ami_3"/>
    <property type="match status" value="1"/>
</dbReference>
<dbReference type="OrthoDB" id="9806267at2"/>
<evidence type="ECO:0000256" key="4">
    <source>
        <dbReference type="ARBA" id="ARBA00022801"/>
    </source>
</evidence>
<gene>
    <name evidence="7" type="ORF">FLL45_16335</name>
</gene>
<dbReference type="Proteomes" id="UP000317839">
    <property type="component" value="Unassembled WGS sequence"/>
</dbReference>